<name>A0A6C0DIJ7_9ZZZZ</name>
<dbReference type="NCBIfam" id="TIGR01444">
    <property type="entry name" value="fkbM_fam"/>
    <property type="match status" value="1"/>
</dbReference>
<dbReference type="InterPro" id="IPR053188">
    <property type="entry name" value="FkbM_Methyltransferase"/>
</dbReference>
<dbReference type="EMBL" id="MN739618">
    <property type="protein sequence ID" value="QHT16251.1"/>
    <property type="molecule type" value="Genomic_DNA"/>
</dbReference>
<evidence type="ECO:0000259" key="1">
    <source>
        <dbReference type="Pfam" id="PF05050"/>
    </source>
</evidence>
<evidence type="ECO:0000313" key="2">
    <source>
        <dbReference type="EMBL" id="QHT16251.1"/>
    </source>
</evidence>
<dbReference type="InterPro" id="IPR006342">
    <property type="entry name" value="FkbM_mtfrase"/>
</dbReference>
<dbReference type="AlphaFoldDB" id="A0A6C0DIJ7"/>
<reference evidence="2" key="1">
    <citation type="journal article" date="2020" name="Nature">
        <title>Giant virus diversity and host interactions through global metagenomics.</title>
        <authorList>
            <person name="Schulz F."/>
            <person name="Roux S."/>
            <person name="Paez-Espino D."/>
            <person name="Jungbluth S."/>
            <person name="Walsh D.A."/>
            <person name="Denef V.J."/>
            <person name="McMahon K.D."/>
            <person name="Konstantinidis K.T."/>
            <person name="Eloe-Fadrosh E.A."/>
            <person name="Kyrpides N.C."/>
            <person name="Woyke T."/>
        </authorList>
    </citation>
    <scope>NUCLEOTIDE SEQUENCE</scope>
    <source>
        <strain evidence="2">GVMAG-M-3300023174-182</strain>
    </source>
</reference>
<dbReference type="InterPro" id="IPR029063">
    <property type="entry name" value="SAM-dependent_MTases_sf"/>
</dbReference>
<dbReference type="PANTHER" id="PTHR36973">
    <property type="entry name" value="SLL1456 PROTEIN-RELATED"/>
    <property type="match status" value="1"/>
</dbReference>
<dbReference type="GO" id="GO:0008171">
    <property type="term" value="F:O-methyltransferase activity"/>
    <property type="evidence" value="ECO:0007669"/>
    <property type="project" value="TreeGrafter"/>
</dbReference>
<accession>A0A6C0DIJ7</accession>
<sequence>MLITLESLVEKYNINFKGILHVGAHECEELESYEKYLPRDKILWVEALPRKVIACKQKYPKILIEHAVVSDVVEKINFKVSNNGQSSSMLEFGLHSHFHPEVHYIASFECETKLLKDILPKYNINYNFLNFDIQGAELKALKGMGDHLINVEYLYVEVNSDYVYKDCALITEIDEYLLKFGLHRVETQWAGDCKWGDAFYIRK</sequence>
<dbReference type="SUPFAM" id="SSF53335">
    <property type="entry name" value="S-adenosyl-L-methionine-dependent methyltransferases"/>
    <property type="match status" value="1"/>
</dbReference>
<protein>
    <recommendedName>
        <fullName evidence="1">Methyltransferase FkbM domain-containing protein</fullName>
    </recommendedName>
</protein>
<dbReference type="Pfam" id="PF05050">
    <property type="entry name" value="Methyltransf_21"/>
    <property type="match status" value="1"/>
</dbReference>
<feature type="domain" description="Methyltransferase FkbM" evidence="1">
    <location>
        <begin position="22"/>
        <end position="181"/>
    </location>
</feature>
<organism evidence="2">
    <name type="scientific">viral metagenome</name>
    <dbReference type="NCBI Taxonomy" id="1070528"/>
    <lineage>
        <taxon>unclassified sequences</taxon>
        <taxon>metagenomes</taxon>
        <taxon>organismal metagenomes</taxon>
    </lineage>
</organism>
<proteinExistence type="predicted"/>
<dbReference type="PANTHER" id="PTHR36973:SF4">
    <property type="entry name" value="NODULATION PROTEIN"/>
    <property type="match status" value="1"/>
</dbReference>
<dbReference type="Gene3D" id="3.40.50.150">
    <property type="entry name" value="Vaccinia Virus protein VP39"/>
    <property type="match status" value="1"/>
</dbReference>